<name>A0A1G7GBS5_9PROT</name>
<dbReference type="InterPro" id="IPR001638">
    <property type="entry name" value="Solute-binding_3/MltF_N"/>
</dbReference>
<feature type="signal peptide" evidence="5">
    <location>
        <begin position="1"/>
        <end position="25"/>
    </location>
</feature>
<organism evidence="7 8">
    <name type="scientific">Rhodospira trueperi</name>
    <dbReference type="NCBI Taxonomy" id="69960"/>
    <lineage>
        <taxon>Bacteria</taxon>
        <taxon>Pseudomonadati</taxon>
        <taxon>Pseudomonadota</taxon>
        <taxon>Alphaproteobacteria</taxon>
        <taxon>Rhodospirillales</taxon>
        <taxon>Rhodospirillaceae</taxon>
        <taxon>Rhodospira</taxon>
    </lineage>
</organism>
<sequence>MTGVRTTALALAVAATVAFAGPAVAEEPLRIGTEGAYPPFNMVDENGDLHGFDIDIANALCAEMERECTFVIQDWDGIIPGLLAGKYDAIVASMSVTEERKQAVDFTNKYWTNKLQFIAPTDVDLDISPEGMAGKTVGAQRATISAQWVEENLPGVEIKLYDTQENAYLDLASGRIDAIIADMLVNYEWLQSDAGADFEFKGEPVFENDLIAIALRKGNADLVEEINAAIDAIVEDGTYAEINAKYFPFSIY</sequence>
<evidence type="ECO:0000256" key="4">
    <source>
        <dbReference type="RuleBase" id="RU003744"/>
    </source>
</evidence>
<feature type="chain" id="PRO_5011654979" evidence="5">
    <location>
        <begin position="26"/>
        <end position="252"/>
    </location>
</feature>
<dbReference type="SMART" id="SM00062">
    <property type="entry name" value="PBPb"/>
    <property type="match status" value="1"/>
</dbReference>
<dbReference type="AlphaFoldDB" id="A0A1G7GBS5"/>
<dbReference type="STRING" id="69960.SAMN05421720_11425"/>
<accession>A0A1G7GBS5</accession>
<evidence type="ECO:0000256" key="2">
    <source>
        <dbReference type="ARBA" id="ARBA00010333"/>
    </source>
</evidence>
<evidence type="ECO:0000256" key="1">
    <source>
        <dbReference type="ARBA" id="ARBA00004196"/>
    </source>
</evidence>
<evidence type="ECO:0000313" key="7">
    <source>
        <dbReference type="EMBL" id="SDE85604.1"/>
    </source>
</evidence>
<dbReference type="GO" id="GO:0030313">
    <property type="term" value="C:cell envelope"/>
    <property type="evidence" value="ECO:0007669"/>
    <property type="project" value="UniProtKB-SubCell"/>
</dbReference>
<dbReference type="Proteomes" id="UP000199412">
    <property type="component" value="Unassembled WGS sequence"/>
</dbReference>
<reference evidence="7 8" key="1">
    <citation type="submission" date="2016-10" db="EMBL/GenBank/DDBJ databases">
        <authorList>
            <person name="de Groot N.N."/>
        </authorList>
    </citation>
    <scope>NUCLEOTIDE SEQUENCE [LARGE SCALE GENOMIC DNA]</scope>
    <source>
        <strain evidence="7 8">ATCC 700224</strain>
    </source>
</reference>
<protein>
    <submittedName>
        <fullName evidence="7">Polar amino acid transport system substrate-binding protein</fullName>
    </submittedName>
</protein>
<dbReference type="RefSeq" id="WP_092787628.1">
    <property type="nucleotide sequence ID" value="NZ_FNAP01000014.1"/>
</dbReference>
<evidence type="ECO:0000256" key="3">
    <source>
        <dbReference type="ARBA" id="ARBA00022729"/>
    </source>
</evidence>
<dbReference type="Pfam" id="PF00497">
    <property type="entry name" value="SBP_bac_3"/>
    <property type="match status" value="1"/>
</dbReference>
<evidence type="ECO:0000313" key="8">
    <source>
        <dbReference type="Proteomes" id="UP000199412"/>
    </source>
</evidence>
<dbReference type="SUPFAM" id="SSF53850">
    <property type="entry name" value="Periplasmic binding protein-like II"/>
    <property type="match status" value="1"/>
</dbReference>
<dbReference type="OrthoDB" id="9807134at2"/>
<keyword evidence="3 5" id="KW-0732">Signal</keyword>
<dbReference type="PANTHER" id="PTHR35936:SF17">
    <property type="entry name" value="ARGININE-BINDING EXTRACELLULAR PROTEIN ARTP"/>
    <property type="match status" value="1"/>
</dbReference>
<evidence type="ECO:0000256" key="5">
    <source>
        <dbReference type="SAM" id="SignalP"/>
    </source>
</evidence>
<dbReference type="EMBL" id="FNAP01000014">
    <property type="protein sequence ID" value="SDE85604.1"/>
    <property type="molecule type" value="Genomic_DNA"/>
</dbReference>
<dbReference type="PANTHER" id="PTHR35936">
    <property type="entry name" value="MEMBRANE-BOUND LYTIC MUREIN TRANSGLYCOSYLASE F"/>
    <property type="match status" value="1"/>
</dbReference>
<keyword evidence="8" id="KW-1185">Reference proteome</keyword>
<dbReference type="CDD" id="cd13702">
    <property type="entry name" value="PBP2_mlr5654_like"/>
    <property type="match status" value="1"/>
</dbReference>
<proteinExistence type="inferred from homology"/>
<dbReference type="InterPro" id="IPR018313">
    <property type="entry name" value="SBP_3_CS"/>
</dbReference>
<dbReference type="Gene3D" id="3.40.190.10">
    <property type="entry name" value="Periplasmic binding protein-like II"/>
    <property type="match status" value="2"/>
</dbReference>
<evidence type="ECO:0000259" key="6">
    <source>
        <dbReference type="SMART" id="SM00062"/>
    </source>
</evidence>
<comment type="similarity">
    <text evidence="2 4">Belongs to the bacterial solute-binding protein 3 family.</text>
</comment>
<comment type="subcellular location">
    <subcellularLocation>
        <location evidence="1">Cell envelope</location>
    </subcellularLocation>
</comment>
<gene>
    <name evidence="7" type="ORF">SAMN05421720_11425</name>
</gene>
<feature type="domain" description="Solute-binding protein family 3/N-terminal" evidence="6">
    <location>
        <begin position="28"/>
        <end position="250"/>
    </location>
</feature>
<dbReference type="PROSITE" id="PS01039">
    <property type="entry name" value="SBP_BACTERIAL_3"/>
    <property type="match status" value="1"/>
</dbReference>